<evidence type="ECO:0000259" key="3">
    <source>
        <dbReference type="PROSITE" id="PS50222"/>
    </source>
</evidence>
<sequence>MGFKPYIPRLVHELNEDDFDRRIEYCETFLSLLENEPNLIHRVIWSDEAVFKLNGHINRHNSVYWATQNRNVTIEHTMQTEGLIVWAGIWSEGVIGPYFFDDTVTGQSYIKMLNDYFYPLFHDLPDSESFFFMHDGAPAHYASNVRDWLDENFPGRWIGRRGALDWPARSPDLTPADYFLWVYLKDIVYQNKRRTLSSLKQSIISAFSTIDSDLCKKINQYPMANLTRNQEKQLRDAFDLFDRNRSGDISKKELKNVLKVLGIKVNDKELQALINQMDADGSGKVDFNEFKAVMANKYFSRHSTANLEAAFSNFDSDGNGFLTTDELQNVMSKMGRHMTLSEIKAMVQSLDTNKDGKLSFNEFAKLFD</sequence>
<dbReference type="Gene3D" id="1.10.238.10">
    <property type="entry name" value="EF-hand"/>
    <property type="match status" value="2"/>
</dbReference>
<dbReference type="PROSITE" id="PS50222">
    <property type="entry name" value="EF_HAND_2"/>
    <property type="match status" value="4"/>
</dbReference>
<organism evidence="4 5">
    <name type="scientific">Rotaria magnacalcarata</name>
    <dbReference type="NCBI Taxonomy" id="392030"/>
    <lineage>
        <taxon>Eukaryota</taxon>
        <taxon>Metazoa</taxon>
        <taxon>Spiralia</taxon>
        <taxon>Gnathifera</taxon>
        <taxon>Rotifera</taxon>
        <taxon>Eurotatoria</taxon>
        <taxon>Bdelloidea</taxon>
        <taxon>Philodinida</taxon>
        <taxon>Philodinidae</taxon>
        <taxon>Rotaria</taxon>
    </lineage>
</organism>
<name>A0A818X230_9BILA</name>
<dbReference type="PROSITE" id="PS00303">
    <property type="entry name" value="S100_CABP"/>
    <property type="match status" value="1"/>
</dbReference>
<dbReference type="InterPro" id="IPR018247">
    <property type="entry name" value="EF_Hand_1_Ca_BS"/>
</dbReference>
<dbReference type="PANTHER" id="PTHR47326">
    <property type="entry name" value="TRANSPOSABLE ELEMENT TC3 TRANSPOSASE-LIKE PROTEIN"/>
    <property type="match status" value="1"/>
</dbReference>
<dbReference type="Pfam" id="PF13499">
    <property type="entry name" value="EF-hand_7"/>
    <property type="match status" value="2"/>
</dbReference>
<dbReference type="InterPro" id="IPR036397">
    <property type="entry name" value="RNaseH_sf"/>
</dbReference>
<dbReference type="PANTHER" id="PTHR47326:SF1">
    <property type="entry name" value="HTH PSQ-TYPE DOMAIN-CONTAINING PROTEIN"/>
    <property type="match status" value="1"/>
</dbReference>
<proteinExistence type="predicted"/>
<keyword evidence="2" id="KW-0106">Calcium</keyword>
<feature type="domain" description="EF-hand" evidence="3">
    <location>
        <begin position="229"/>
        <end position="264"/>
    </location>
</feature>
<protein>
    <recommendedName>
        <fullName evidence="3">EF-hand domain-containing protein</fullName>
    </recommendedName>
</protein>
<dbReference type="AlphaFoldDB" id="A0A818X230"/>
<dbReference type="PROSITE" id="PS00018">
    <property type="entry name" value="EF_HAND_1"/>
    <property type="match status" value="4"/>
</dbReference>
<feature type="domain" description="EF-hand" evidence="3">
    <location>
        <begin position="265"/>
        <end position="300"/>
    </location>
</feature>
<dbReference type="InterPro" id="IPR002048">
    <property type="entry name" value="EF_hand_dom"/>
</dbReference>
<dbReference type="SMART" id="SM00054">
    <property type="entry name" value="EFh"/>
    <property type="match status" value="4"/>
</dbReference>
<reference evidence="4" key="1">
    <citation type="submission" date="2021-02" db="EMBL/GenBank/DDBJ databases">
        <authorList>
            <person name="Nowell W R."/>
        </authorList>
    </citation>
    <scope>NUCLEOTIDE SEQUENCE</scope>
</reference>
<dbReference type="GO" id="GO:0003676">
    <property type="term" value="F:nucleic acid binding"/>
    <property type="evidence" value="ECO:0007669"/>
    <property type="project" value="InterPro"/>
</dbReference>
<accession>A0A818X230</accession>
<dbReference type="InterPro" id="IPR011992">
    <property type="entry name" value="EF-hand-dom_pair"/>
</dbReference>
<evidence type="ECO:0000313" key="5">
    <source>
        <dbReference type="Proteomes" id="UP000663842"/>
    </source>
</evidence>
<evidence type="ECO:0000313" key="4">
    <source>
        <dbReference type="EMBL" id="CAF3732793.1"/>
    </source>
</evidence>
<dbReference type="InterPro" id="IPR001751">
    <property type="entry name" value="S100/CaBP7/8-like_CS"/>
</dbReference>
<dbReference type="FunFam" id="1.10.238.10:FF:000003">
    <property type="entry name" value="Calmodulin A"/>
    <property type="match status" value="1"/>
</dbReference>
<gene>
    <name evidence="4" type="ORF">UXM345_LOCUS938</name>
</gene>
<dbReference type="Proteomes" id="UP000663842">
    <property type="component" value="Unassembled WGS sequence"/>
</dbReference>
<dbReference type="Gene3D" id="3.30.420.10">
    <property type="entry name" value="Ribonuclease H-like superfamily/Ribonuclease H"/>
    <property type="match status" value="1"/>
</dbReference>
<evidence type="ECO:0000256" key="2">
    <source>
        <dbReference type="ARBA" id="ARBA00022837"/>
    </source>
</evidence>
<keyword evidence="1" id="KW-0677">Repeat</keyword>
<evidence type="ECO:0000256" key="1">
    <source>
        <dbReference type="ARBA" id="ARBA00022737"/>
    </source>
</evidence>
<feature type="domain" description="EF-hand" evidence="3">
    <location>
        <begin position="302"/>
        <end position="337"/>
    </location>
</feature>
<dbReference type="GO" id="GO:0005509">
    <property type="term" value="F:calcium ion binding"/>
    <property type="evidence" value="ECO:0007669"/>
    <property type="project" value="InterPro"/>
</dbReference>
<feature type="domain" description="EF-hand" evidence="3">
    <location>
        <begin position="338"/>
        <end position="368"/>
    </location>
</feature>
<dbReference type="EMBL" id="CAJOBF010000045">
    <property type="protein sequence ID" value="CAF3732793.1"/>
    <property type="molecule type" value="Genomic_DNA"/>
</dbReference>
<dbReference type="SUPFAM" id="SSF47473">
    <property type="entry name" value="EF-hand"/>
    <property type="match status" value="1"/>
</dbReference>
<comment type="caution">
    <text evidence="4">The sequence shown here is derived from an EMBL/GenBank/DDBJ whole genome shotgun (WGS) entry which is preliminary data.</text>
</comment>